<proteinExistence type="predicted"/>
<keyword evidence="3" id="KW-1185">Reference proteome</keyword>
<accession>A0A6L2PP69</accession>
<sequence>NKPSLLVPWMLYTCFYIFITVVSYVINTVAYIQTDEILLAGISVVGAILIV</sequence>
<keyword evidence="1" id="KW-0812">Transmembrane</keyword>
<comment type="caution">
    <text evidence="2">The sequence shown here is derived from an EMBL/GenBank/DDBJ whole genome shotgun (WGS) entry which is preliminary data.</text>
</comment>
<evidence type="ECO:0000313" key="2">
    <source>
        <dbReference type="EMBL" id="GFG34393.1"/>
    </source>
</evidence>
<feature type="non-terminal residue" evidence="2">
    <location>
        <position position="1"/>
    </location>
</feature>
<dbReference type="Proteomes" id="UP000502823">
    <property type="component" value="Unassembled WGS sequence"/>
</dbReference>
<gene>
    <name evidence="2" type="ORF">Cfor_10822</name>
</gene>
<protein>
    <submittedName>
        <fullName evidence="2">Uncharacterized protein</fullName>
    </submittedName>
</protein>
<organism evidence="2 3">
    <name type="scientific">Coptotermes formosanus</name>
    <name type="common">Formosan subterranean termite</name>
    <dbReference type="NCBI Taxonomy" id="36987"/>
    <lineage>
        <taxon>Eukaryota</taxon>
        <taxon>Metazoa</taxon>
        <taxon>Ecdysozoa</taxon>
        <taxon>Arthropoda</taxon>
        <taxon>Hexapoda</taxon>
        <taxon>Insecta</taxon>
        <taxon>Pterygota</taxon>
        <taxon>Neoptera</taxon>
        <taxon>Polyneoptera</taxon>
        <taxon>Dictyoptera</taxon>
        <taxon>Blattodea</taxon>
        <taxon>Blattoidea</taxon>
        <taxon>Termitoidae</taxon>
        <taxon>Rhinotermitidae</taxon>
        <taxon>Coptotermes</taxon>
    </lineage>
</organism>
<name>A0A6L2PP69_COPFO</name>
<reference evidence="3" key="1">
    <citation type="submission" date="2020-01" db="EMBL/GenBank/DDBJ databases">
        <title>Draft genome sequence of the Termite Coptotermes fromosanus.</title>
        <authorList>
            <person name="Itakura S."/>
            <person name="Yosikawa Y."/>
            <person name="Umezawa K."/>
        </authorList>
    </citation>
    <scope>NUCLEOTIDE SEQUENCE [LARGE SCALE GENOMIC DNA]</scope>
</reference>
<dbReference type="InParanoid" id="A0A6L2PP69"/>
<dbReference type="OrthoDB" id="8193599at2759"/>
<keyword evidence="1" id="KW-0472">Membrane</keyword>
<evidence type="ECO:0000256" key="1">
    <source>
        <dbReference type="SAM" id="Phobius"/>
    </source>
</evidence>
<evidence type="ECO:0000313" key="3">
    <source>
        <dbReference type="Proteomes" id="UP000502823"/>
    </source>
</evidence>
<feature type="non-terminal residue" evidence="2">
    <location>
        <position position="51"/>
    </location>
</feature>
<feature type="transmembrane region" description="Helical" evidence="1">
    <location>
        <begin position="6"/>
        <end position="26"/>
    </location>
</feature>
<dbReference type="EMBL" id="BLKM01000479">
    <property type="protein sequence ID" value="GFG34393.1"/>
    <property type="molecule type" value="Genomic_DNA"/>
</dbReference>
<dbReference type="AlphaFoldDB" id="A0A6L2PP69"/>
<keyword evidence="1" id="KW-1133">Transmembrane helix</keyword>